<protein>
    <submittedName>
        <fullName evidence="1">Glycine/sarcosine/betaine reductase complex component C subunit alpha</fullName>
        <ecNumber evidence="1">1.21.4.2</ecNumber>
    </submittedName>
</protein>
<keyword evidence="1" id="KW-0560">Oxidoreductase</keyword>
<proteinExistence type="predicted"/>
<comment type="caution">
    <text evidence="1">The sequence shown here is derived from an EMBL/GenBank/DDBJ whole genome shotgun (WGS) entry which is preliminary data.</text>
</comment>
<name>A0A645DLI8_9ZZZZ</name>
<gene>
    <name evidence="1" type="primary">grdD_7</name>
    <name evidence="1" type="ORF">SDC9_137431</name>
</gene>
<accession>A0A645DLI8</accession>
<organism evidence="1">
    <name type="scientific">bioreactor metagenome</name>
    <dbReference type="NCBI Taxonomy" id="1076179"/>
    <lineage>
        <taxon>unclassified sequences</taxon>
        <taxon>metagenomes</taxon>
        <taxon>ecological metagenomes</taxon>
    </lineage>
</organism>
<reference evidence="1" key="1">
    <citation type="submission" date="2019-08" db="EMBL/GenBank/DDBJ databases">
        <authorList>
            <person name="Kucharzyk K."/>
            <person name="Murdoch R.W."/>
            <person name="Higgins S."/>
            <person name="Loffler F."/>
        </authorList>
    </citation>
    <scope>NUCLEOTIDE SEQUENCE</scope>
</reference>
<dbReference type="GO" id="GO:0030699">
    <property type="term" value="F:glycine reductase activity"/>
    <property type="evidence" value="ECO:0007669"/>
    <property type="project" value="UniProtKB-EC"/>
</dbReference>
<sequence>MVTEEITGIDILQLEDATKVLWKIGIYAETGMGCVGPVVLVDPADHEKAIEALRKANYF</sequence>
<dbReference type="EMBL" id="VSSQ01037585">
    <property type="protein sequence ID" value="MPM90310.1"/>
    <property type="molecule type" value="Genomic_DNA"/>
</dbReference>
<dbReference type="AlphaFoldDB" id="A0A645DLI8"/>
<dbReference type="EC" id="1.21.4.2" evidence="1"/>
<evidence type="ECO:0000313" key="1">
    <source>
        <dbReference type="EMBL" id="MPM90310.1"/>
    </source>
</evidence>